<keyword evidence="3" id="KW-0805">Transcription regulation</keyword>
<dbReference type="InterPro" id="IPR046344">
    <property type="entry name" value="TAF6_C_sf"/>
</dbReference>
<dbReference type="Proteomes" id="UP000663877">
    <property type="component" value="Unassembled WGS sequence"/>
</dbReference>
<comment type="caution">
    <text evidence="7">The sequence shown here is derived from an EMBL/GenBank/DDBJ whole genome shotgun (WGS) entry which is preliminary data.</text>
</comment>
<gene>
    <name evidence="7" type="ORF">BJG266_LOCUS10078</name>
    <name evidence="6" type="ORF">QVE165_LOCUS3712</name>
</gene>
<dbReference type="OrthoDB" id="361039at2759"/>
<sequence length="193" mass="22581">MDFQLCTSDSDLDLRKYLYTAHCLVTESKQPAMNENSKIISKADLTTHLLDLMKLLPKKRYHLDASKIKTSNPHEHSLEQQIYYKEITDAYVGSEERKTSSMYFFITETIAILSSKTDLHRFLSWIVVFIYEDVNKYISPVYRASRSTPDDLGHFKEEFGIFYGQCLYTQVTQLHQQSRSTTKSIQVSEYNIY</sequence>
<name>A0A813Z4T7_9BILA</name>
<protein>
    <submittedName>
        <fullName evidence="7">Uncharacterized protein</fullName>
    </submittedName>
</protein>
<evidence type="ECO:0000313" key="9">
    <source>
        <dbReference type="Proteomes" id="UP000663877"/>
    </source>
</evidence>
<dbReference type="Proteomes" id="UP000663832">
    <property type="component" value="Unassembled WGS sequence"/>
</dbReference>
<evidence type="ECO:0000313" key="6">
    <source>
        <dbReference type="EMBL" id="CAF0791278.1"/>
    </source>
</evidence>
<organism evidence="7 9">
    <name type="scientific">Adineta steineri</name>
    <dbReference type="NCBI Taxonomy" id="433720"/>
    <lineage>
        <taxon>Eukaryota</taxon>
        <taxon>Metazoa</taxon>
        <taxon>Spiralia</taxon>
        <taxon>Gnathifera</taxon>
        <taxon>Rotifera</taxon>
        <taxon>Eurotatoria</taxon>
        <taxon>Bdelloidea</taxon>
        <taxon>Adinetida</taxon>
        <taxon>Adinetidae</taxon>
        <taxon>Adineta</taxon>
    </lineage>
</organism>
<keyword evidence="5" id="KW-0539">Nucleus</keyword>
<comment type="subcellular location">
    <subcellularLocation>
        <location evidence="1">Nucleus</location>
    </subcellularLocation>
</comment>
<reference evidence="7" key="1">
    <citation type="submission" date="2021-02" db="EMBL/GenBank/DDBJ databases">
        <authorList>
            <person name="Nowell W R."/>
        </authorList>
    </citation>
    <scope>NUCLEOTIDE SEQUENCE</scope>
</reference>
<comment type="similarity">
    <text evidence="2">Belongs to the TAF6 family.</text>
</comment>
<evidence type="ECO:0000256" key="5">
    <source>
        <dbReference type="ARBA" id="ARBA00023242"/>
    </source>
</evidence>
<dbReference type="InterPro" id="IPR037796">
    <property type="entry name" value="TAF6"/>
</dbReference>
<keyword evidence="4" id="KW-0804">Transcription</keyword>
<dbReference type="EMBL" id="CAJNOI010000034">
    <property type="protein sequence ID" value="CAF0893432.1"/>
    <property type="molecule type" value="Genomic_DNA"/>
</dbReference>
<keyword evidence="8" id="KW-1185">Reference proteome</keyword>
<evidence type="ECO:0000256" key="1">
    <source>
        <dbReference type="ARBA" id="ARBA00004123"/>
    </source>
</evidence>
<dbReference type="GO" id="GO:0051123">
    <property type="term" value="P:RNA polymerase II preinitiation complex assembly"/>
    <property type="evidence" value="ECO:0007669"/>
    <property type="project" value="TreeGrafter"/>
</dbReference>
<dbReference type="PANTHER" id="PTHR10221:SF9">
    <property type="entry name" value="TRANSCRIPTION INITIATION FACTOR TFIID SUBUNIT 6"/>
    <property type="match status" value="1"/>
</dbReference>
<dbReference type="GO" id="GO:0003713">
    <property type="term" value="F:transcription coactivator activity"/>
    <property type="evidence" value="ECO:0007669"/>
    <property type="project" value="TreeGrafter"/>
</dbReference>
<accession>A0A813Z4T7</accession>
<evidence type="ECO:0000256" key="3">
    <source>
        <dbReference type="ARBA" id="ARBA00023015"/>
    </source>
</evidence>
<dbReference type="GO" id="GO:0016251">
    <property type="term" value="F:RNA polymerase II general transcription initiation factor activity"/>
    <property type="evidence" value="ECO:0007669"/>
    <property type="project" value="InterPro"/>
</dbReference>
<dbReference type="AlphaFoldDB" id="A0A813Z4T7"/>
<evidence type="ECO:0000313" key="8">
    <source>
        <dbReference type="Proteomes" id="UP000663832"/>
    </source>
</evidence>
<dbReference type="GO" id="GO:0000124">
    <property type="term" value="C:SAGA complex"/>
    <property type="evidence" value="ECO:0007669"/>
    <property type="project" value="InterPro"/>
</dbReference>
<evidence type="ECO:0000256" key="4">
    <source>
        <dbReference type="ARBA" id="ARBA00023163"/>
    </source>
</evidence>
<dbReference type="GO" id="GO:0005669">
    <property type="term" value="C:transcription factor TFIID complex"/>
    <property type="evidence" value="ECO:0007669"/>
    <property type="project" value="InterPro"/>
</dbReference>
<dbReference type="EMBL" id="CAJNOM010000013">
    <property type="protein sequence ID" value="CAF0791278.1"/>
    <property type="molecule type" value="Genomic_DNA"/>
</dbReference>
<dbReference type="GO" id="GO:0046695">
    <property type="term" value="C:SLIK (SAGA-like) complex"/>
    <property type="evidence" value="ECO:0007669"/>
    <property type="project" value="InterPro"/>
</dbReference>
<proteinExistence type="inferred from homology"/>
<dbReference type="Gene3D" id="1.25.40.770">
    <property type="entry name" value="TAF6, C-terminal HEAT repeat domain"/>
    <property type="match status" value="1"/>
</dbReference>
<evidence type="ECO:0000313" key="7">
    <source>
        <dbReference type="EMBL" id="CAF0893432.1"/>
    </source>
</evidence>
<evidence type="ECO:0000256" key="2">
    <source>
        <dbReference type="ARBA" id="ARBA00007688"/>
    </source>
</evidence>
<dbReference type="PANTHER" id="PTHR10221">
    <property type="entry name" value="TRANSCRIPTION INITIATION FACTOR TFIID SUBUNIT 6"/>
    <property type="match status" value="1"/>
</dbReference>